<comment type="pathway">
    <text evidence="1">Metabolic intermediate biosynthesis; chorismate biosynthesis; chorismate from D-erythrose 4-phosphate and phosphoenolpyruvate: step 7/7.</text>
</comment>
<dbReference type="GO" id="GO:0008652">
    <property type="term" value="P:amino acid biosynthetic process"/>
    <property type="evidence" value="ECO:0007669"/>
    <property type="project" value="UniProtKB-KW"/>
</dbReference>
<dbReference type="InterPro" id="IPR013097">
    <property type="entry name" value="Dabb"/>
</dbReference>
<dbReference type="PROSITE" id="PS51279">
    <property type="entry name" value="BCNT_C"/>
    <property type="match status" value="1"/>
</dbReference>
<dbReference type="Gene3D" id="3.30.70.100">
    <property type="match status" value="1"/>
</dbReference>
<dbReference type="InterPro" id="IPR035904">
    <property type="entry name" value="Chorismate_synth_AroC_sf"/>
</dbReference>
<dbReference type="GO" id="GO:0005829">
    <property type="term" value="C:cytosol"/>
    <property type="evidence" value="ECO:0007669"/>
    <property type="project" value="TreeGrafter"/>
</dbReference>
<evidence type="ECO:0000256" key="2">
    <source>
        <dbReference type="ARBA" id="ARBA00008014"/>
    </source>
</evidence>
<evidence type="ECO:0000313" key="10">
    <source>
        <dbReference type="EMBL" id="KAF4364889.1"/>
    </source>
</evidence>
<dbReference type="PROSITE" id="PS00788">
    <property type="entry name" value="CHORISMATE_SYNTHASE_2"/>
    <property type="match status" value="1"/>
</dbReference>
<keyword evidence="5" id="KW-0057">Aromatic amino acid biosynthesis</keyword>
<dbReference type="GO" id="GO:0010181">
    <property type="term" value="F:FMN binding"/>
    <property type="evidence" value="ECO:0007669"/>
    <property type="project" value="TreeGrafter"/>
</dbReference>
<name>A0A7J6F4S2_CANSA</name>
<evidence type="ECO:0000256" key="8">
    <source>
        <dbReference type="SAM" id="MobiDB-lite"/>
    </source>
</evidence>
<feature type="region of interest" description="Disordered" evidence="8">
    <location>
        <begin position="701"/>
        <end position="723"/>
    </location>
</feature>
<dbReference type="EC" id="4.2.3.5" evidence="3"/>
<dbReference type="PROSITE" id="PS00787">
    <property type="entry name" value="CHORISMATE_SYNTHASE_1"/>
    <property type="match status" value="1"/>
</dbReference>
<dbReference type="Gene3D" id="3.60.150.10">
    <property type="entry name" value="Chorismate synthase AroC"/>
    <property type="match status" value="3"/>
</dbReference>
<proteinExistence type="inferred from homology"/>
<feature type="coiled-coil region" evidence="7">
    <location>
        <begin position="802"/>
        <end position="836"/>
    </location>
</feature>
<dbReference type="PROSITE" id="PS00789">
    <property type="entry name" value="CHORISMATE_SYNTHASE_3"/>
    <property type="match status" value="1"/>
</dbReference>
<dbReference type="Pfam" id="PF01264">
    <property type="entry name" value="Chorismate_synt"/>
    <property type="match status" value="1"/>
</dbReference>
<dbReference type="InterPro" id="IPR020541">
    <property type="entry name" value="Chorismate_synthase_CS"/>
</dbReference>
<protein>
    <recommendedName>
        <fullName evidence="3">chorismate synthase</fullName>
        <ecNumber evidence="3">4.2.3.5</ecNumber>
    </recommendedName>
</protein>
<evidence type="ECO:0000256" key="5">
    <source>
        <dbReference type="ARBA" id="ARBA00023141"/>
    </source>
</evidence>
<dbReference type="PANTHER" id="PTHR21085">
    <property type="entry name" value="CHORISMATE SYNTHASE"/>
    <property type="match status" value="1"/>
</dbReference>
<evidence type="ECO:0000256" key="6">
    <source>
        <dbReference type="ARBA" id="ARBA00023239"/>
    </source>
</evidence>
<evidence type="ECO:0000259" key="9">
    <source>
        <dbReference type="PROSITE" id="PS51279"/>
    </source>
</evidence>
<evidence type="ECO:0000256" key="3">
    <source>
        <dbReference type="ARBA" id="ARBA00013036"/>
    </source>
</evidence>
<dbReference type="Pfam" id="PF07876">
    <property type="entry name" value="Dabb"/>
    <property type="match status" value="1"/>
</dbReference>
<dbReference type="UniPathway" id="UPA00053">
    <property type="reaction ID" value="UER00090"/>
</dbReference>
<keyword evidence="11" id="KW-1185">Reference proteome</keyword>
<keyword evidence="6" id="KW-0456">Lyase</keyword>
<dbReference type="SUPFAM" id="SSF54909">
    <property type="entry name" value="Dimeric alpha+beta barrel"/>
    <property type="match status" value="1"/>
</dbReference>
<evidence type="ECO:0000313" key="11">
    <source>
        <dbReference type="Proteomes" id="UP000583929"/>
    </source>
</evidence>
<dbReference type="InterPro" id="IPR011421">
    <property type="entry name" value="BCNT-C"/>
</dbReference>
<feature type="domain" description="BCNT-C" evidence="9">
    <location>
        <begin position="780"/>
        <end position="861"/>
    </location>
</feature>
<dbReference type="CDD" id="cd07304">
    <property type="entry name" value="Chorismate_synthase"/>
    <property type="match status" value="1"/>
</dbReference>
<dbReference type="PANTHER" id="PTHR21085:SF0">
    <property type="entry name" value="CHORISMATE SYNTHASE"/>
    <property type="match status" value="1"/>
</dbReference>
<dbReference type="Pfam" id="PF07572">
    <property type="entry name" value="BCNT"/>
    <property type="match status" value="1"/>
</dbReference>
<gene>
    <name evidence="10" type="ORF">G4B88_025608</name>
</gene>
<reference evidence="10 11" key="1">
    <citation type="journal article" date="2020" name="bioRxiv">
        <title>Sequence and annotation of 42 cannabis genomes reveals extensive copy number variation in cannabinoid synthesis and pathogen resistance genes.</title>
        <authorList>
            <person name="Mckernan K.J."/>
            <person name="Helbert Y."/>
            <person name="Kane L.T."/>
            <person name="Ebling H."/>
            <person name="Zhang L."/>
            <person name="Liu B."/>
            <person name="Eaton Z."/>
            <person name="Mclaughlin S."/>
            <person name="Kingan S."/>
            <person name="Baybayan P."/>
            <person name="Concepcion G."/>
            <person name="Jordan M."/>
            <person name="Riva A."/>
            <person name="Barbazuk W."/>
            <person name="Harkins T."/>
        </authorList>
    </citation>
    <scope>NUCLEOTIDE SEQUENCE [LARGE SCALE GENOMIC DNA]</scope>
    <source>
        <strain evidence="11">cv. Jamaican Lion 4</strain>
        <tissue evidence="10">Leaf</tissue>
    </source>
</reference>
<dbReference type="Proteomes" id="UP000583929">
    <property type="component" value="Unassembled WGS sequence"/>
</dbReference>
<evidence type="ECO:0000256" key="1">
    <source>
        <dbReference type="ARBA" id="ARBA00005044"/>
    </source>
</evidence>
<dbReference type="GO" id="GO:0004107">
    <property type="term" value="F:chorismate synthase activity"/>
    <property type="evidence" value="ECO:0007669"/>
    <property type="project" value="UniProtKB-EC"/>
</dbReference>
<evidence type="ECO:0000256" key="7">
    <source>
        <dbReference type="SAM" id="Coils"/>
    </source>
</evidence>
<keyword evidence="4" id="KW-0028">Amino-acid biosynthesis</keyword>
<dbReference type="GO" id="GO:0009073">
    <property type="term" value="P:aromatic amino acid family biosynthetic process"/>
    <property type="evidence" value="ECO:0007669"/>
    <property type="project" value="UniProtKB-KW"/>
</dbReference>
<dbReference type="InterPro" id="IPR011008">
    <property type="entry name" value="Dimeric_a/b-barrel"/>
</dbReference>
<accession>A0A7J6F4S2</accession>
<comment type="caution">
    <text evidence="10">The sequence shown here is derived from an EMBL/GenBank/DDBJ whole genome shotgun (WGS) entry which is preliminary data.</text>
</comment>
<sequence length="869" mass="97767">MLYKYSRYYIAMASLNTTVATSSLLSNPFWGNSNTQQPLPISALTLKSNFHHLQPKKLQVKAGGSSMGSHFRVTTYGESHGGGVGCVIDGVPPRQPLSQADLQADLDRRRPDQSQVVSPRKETDKCKILSGVYEGMTTGTPINIFIPNIDPREQDYTEMMVAYRPSHADATYDMKYGIRSVQGGGRASGRETVGRVAAGAVAKKILKEFSGIEIESNIARCPNSEYAEKMISAIEYVRERGDSIGGVVSCFVRNCPQGLGSPVFDKLEAELAKALMSIPSTKGFEIGSGFAVTRDKTETELITRGRHDPCVVSRAVPVVEAMVAIVLVDQLMAQYTQCNLFPLNHHLQEPLNLKPNFPNYVYNQYCTICYNFHKTSAKPFLIKGKDVSFENLHQGFTHIFESTFENTEGVAEYVAHPAHVEFANLLFLTTNPPQYFFPKPPKKKKKTKSCGCIDDKQRAKFHWETPKLYGDHKNDFIRGIQLQILMKEIRKLRTLRRRFRYEEDILGLIGSIQGRFEVNSAFSSLSNTQNQKISDEAPFHYFPLLQWPPPMESKFFLSLKHGCLFSRKNCGNQWVVYPITNHIARLWVLQCDFSVCNGTSIEEHGKSIEHVDPAPTPNTETTIGKNIYQQTEWDWKSSDLLIFLILAKNARVDAMWEQMNKGLSKKEMQDLLKKPTKKTVKTSQKSANNWKTYLGLAPKGIVSPKQDVPKKEPSTTDNSSSDEAKRVAAAALAAVKDSAAAASVKGKVEIMEVRDFAGQDIEVKKLVDADSKEALEKTKASAPSAVDAVLEQIKKKQKLSVLDKTKKDWGEFKEENKGLEDELDAYKKSSNQYLDRVSFLQRTDYREFERERDARLAVQAKRKPDMRED</sequence>
<keyword evidence="7" id="KW-0175">Coiled coil</keyword>
<organism evidence="10 11">
    <name type="scientific">Cannabis sativa</name>
    <name type="common">Hemp</name>
    <name type="synonym">Marijuana</name>
    <dbReference type="NCBI Taxonomy" id="3483"/>
    <lineage>
        <taxon>Eukaryota</taxon>
        <taxon>Viridiplantae</taxon>
        <taxon>Streptophyta</taxon>
        <taxon>Embryophyta</taxon>
        <taxon>Tracheophyta</taxon>
        <taxon>Spermatophyta</taxon>
        <taxon>Magnoliopsida</taxon>
        <taxon>eudicotyledons</taxon>
        <taxon>Gunneridae</taxon>
        <taxon>Pentapetalae</taxon>
        <taxon>rosids</taxon>
        <taxon>fabids</taxon>
        <taxon>Rosales</taxon>
        <taxon>Cannabaceae</taxon>
        <taxon>Cannabis</taxon>
    </lineage>
</organism>
<evidence type="ECO:0000256" key="4">
    <source>
        <dbReference type="ARBA" id="ARBA00022605"/>
    </source>
</evidence>
<comment type="similarity">
    <text evidence="2">Belongs to the chorismate synthase family.</text>
</comment>
<dbReference type="GO" id="GO:0009423">
    <property type="term" value="P:chorismate biosynthetic process"/>
    <property type="evidence" value="ECO:0007669"/>
    <property type="project" value="UniProtKB-UniPathway"/>
</dbReference>
<dbReference type="InterPro" id="IPR000453">
    <property type="entry name" value="Chorismate_synth"/>
</dbReference>
<dbReference type="EMBL" id="JAATIQ010000279">
    <property type="protein sequence ID" value="KAF4364889.1"/>
    <property type="molecule type" value="Genomic_DNA"/>
</dbReference>
<dbReference type="SUPFAM" id="SSF103263">
    <property type="entry name" value="Chorismate synthase, AroC"/>
    <property type="match status" value="1"/>
</dbReference>
<dbReference type="AlphaFoldDB" id="A0A7J6F4S2"/>